<organism evidence="1 2">
    <name type="scientific">Cardiocondyla obscurior</name>
    <dbReference type="NCBI Taxonomy" id="286306"/>
    <lineage>
        <taxon>Eukaryota</taxon>
        <taxon>Metazoa</taxon>
        <taxon>Ecdysozoa</taxon>
        <taxon>Arthropoda</taxon>
        <taxon>Hexapoda</taxon>
        <taxon>Insecta</taxon>
        <taxon>Pterygota</taxon>
        <taxon>Neoptera</taxon>
        <taxon>Endopterygota</taxon>
        <taxon>Hymenoptera</taxon>
        <taxon>Apocrita</taxon>
        <taxon>Aculeata</taxon>
        <taxon>Formicoidea</taxon>
        <taxon>Formicidae</taxon>
        <taxon>Myrmicinae</taxon>
        <taxon>Cardiocondyla</taxon>
    </lineage>
</organism>
<accession>A0AAW2G6F6</accession>
<dbReference type="AlphaFoldDB" id="A0AAW2G6F6"/>
<evidence type="ECO:0000313" key="2">
    <source>
        <dbReference type="Proteomes" id="UP001430953"/>
    </source>
</evidence>
<name>A0AAW2G6F6_9HYME</name>
<reference evidence="1 2" key="1">
    <citation type="submission" date="2023-03" db="EMBL/GenBank/DDBJ databases">
        <title>High recombination rates correlate with genetic variation in Cardiocondyla obscurior ants.</title>
        <authorList>
            <person name="Errbii M."/>
        </authorList>
    </citation>
    <scope>NUCLEOTIDE SEQUENCE [LARGE SCALE GENOMIC DNA]</scope>
    <source>
        <strain evidence="1">Alpha-2009</strain>
        <tissue evidence="1">Whole body</tissue>
    </source>
</reference>
<dbReference type="Proteomes" id="UP001430953">
    <property type="component" value="Unassembled WGS sequence"/>
</dbReference>
<sequence>MLCNVAIGWASLSISGVNVSYDFSEMTSCMDSMCLSNLVNSKFGIIGSVDISNSPRKAASVSTLRCRRCRHRQTEPRCRLYLSRVSIGTECSLGRRWRKPACCLSRGRLGKLLAKVQIPRNLNY</sequence>
<dbReference type="EMBL" id="JADYXP020000006">
    <property type="protein sequence ID" value="KAL0123055.1"/>
    <property type="molecule type" value="Genomic_DNA"/>
</dbReference>
<evidence type="ECO:0000313" key="1">
    <source>
        <dbReference type="EMBL" id="KAL0123055.1"/>
    </source>
</evidence>
<proteinExistence type="predicted"/>
<protein>
    <submittedName>
        <fullName evidence="1">Uncharacterized protein</fullName>
    </submittedName>
</protein>
<keyword evidence="2" id="KW-1185">Reference proteome</keyword>
<gene>
    <name evidence="1" type="ORF">PUN28_007585</name>
</gene>
<comment type="caution">
    <text evidence="1">The sequence shown here is derived from an EMBL/GenBank/DDBJ whole genome shotgun (WGS) entry which is preliminary data.</text>
</comment>